<evidence type="ECO:0000313" key="2">
    <source>
        <dbReference type="Proteomes" id="UP001345963"/>
    </source>
</evidence>
<proteinExistence type="predicted"/>
<keyword evidence="2" id="KW-1185">Reference proteome</keyword>
<dbReference type="Proteomes" id="UP001345963">
    <property type="component" value="Unassembled WGS sequence"/>
</dbReference>
<comment type="caution">
    <text evidence="1">The sequence shown here is derived from an EMBL/GenBank/DDBJ whole genome shotgun (WGS) entry which is preliminary data.</text>
</comment>
<name>A0ABU7C607_9TELE</name>
<evidence type="ECO:0000313" key="1">
    <source>
        <dbReference type="EMBL" id="MED6257295.1"/>
    </source>
</evidence>
<sequence length="78" mass="8800">MSQRKVGLLIYPTKLCLSLTLNPTLLTDADLLLVMDQQSSDCDTRWSQQLSGLPPKLLQRLMPFQRHGVEFALSKSGR</sequence>
<gene>
    <name evidence="1" type="ORF">ATANTOWER_018265</name>
</gene>
<protein>
    <submittedName>
        <fullName evidence="1">Uncharacterized protein</fullName>
    </submittedName>
</protein>
<feature type="non-terminal residue" evidence="1">
    <location>
        <position position="78"/>
    </location>
</feature>
<accession>A0ABU7C607</accession>
<dbReference type="EMBL" id="JAHUTI010079055">
    <property type="protein sequence ID" value="MED6257295.1"/>
    <property type="molecule type" value="Genomic_DNA"/>
</dbReference>
<organism evidence="1 2">
    <name type="scientific">Ataeniobius toweri</name>
    <dbReference type="NCBI Taxonomy" id="208326"/>
    <lineage>
        <taxon>Eukaryota</taxon>
        <taxon>Metazoa</taxon>
        <taxon>Chordata</taxon>
        <taxon>Craniata</taxon>
        <taxon>Vertebrata</taxon>
        <taxon>Euteleostomi</taxon>
        <taxon>Actinopterygii</taxon>
        <taxon>Neopterygii</taxon>
        <taxon>Teleostei</taxon>
        <taxon>Neoteleostei</taxon>
        <taxon>Acanthomorphata</taxon>
        <taxon>Ovalentaria</taxon>
        <taxon>Atherinomorphae</taxon>
        <taxon>Cyprinodontiformes</taxon>
        <taxon>Goodeidae</taxon>
        <taxon>Ataeniobius</taxon>
    </lineage>
</organism>
<reference evidence="1 2" key="1">
    <citation type="submission" date="2021-07" db="EMBL/GenBank/DDBJ databases">
        <authorList>
            <person name="Palmer J.M."/>
        </authorList>
    </citation>
    <scope>NUCLEOTIDE SEQUENCE [LARGE SCALE GENOMIC DNA]</scope>
    <source>
        <strain evidence="1 2">AT_MEX2019</strain>
        <tissue evidence="1">Muscle</tissue>
    </source>
</reference>